<dbReference type="HOGENOM" id="CLU_046426_0_0_1"/>
<dbReference type="Ensembl" id="ENSPMAT00000001333.1">
    <property type="protein sequence ID" value="ENSPMAP00000001327.1"/>
    <property type="gene ID" value="ENSPMAG00000001199.1"/>
</dbReference>
<feature type="region of interest" description="Disordered" evidence="2">
    <location>
        <begin position="259"/>
        <end position="306"/>
    </location>
</feature>
<dbReference type="PANTHER" id="PTHR46569:SF1">
    <property type="entry name" value="E3 UBIQUITIN-PROTEIN LIGASE RFWD3-RELATED"/>
    <property type="match status" value="1"/>
</dbReference>
<name>S4R7Z7_PETMA</name>
<dbReference type="GO" id="GO:0031297">
    <property type="term" value="P:replication fork processing"/>
    <property type="evidence" value="ECO:0007669"/>
    <property type="project" value="TreeGrafter"/>
</dbReference>
<dbReference type="GO" id="GO:0016567">
    <property type="term" value="P:protein ubiquitination"/>
    <property type="evidence" value="ECO:0007669"/>
    <property type="project" value="TreeGrafter"/>
</dbReference>
<proteinExistence type="predicted"/>
<reference evidence="3" key="2">
    <citation type="submission" date="2025-09" db="UniProtKB">
        <authorList>
            <consortium name="Ensembl"/>
        </authorList>
    </citation>
    <scope>IDENTIFICATION</scope>
</reference>
<protein>
    <submittedName>
        <fullName evidence="3">TRAF-interacting protein</fullName>
    </submittedName>
</protein>
<organism evidence="3">
    <name type="scientific">Petromyzon marinus</name>
    <name type="common">Sea lamprey</name>
    <dbReference type="NCBI Taxonomy" id="7757"/>
    <lineage>
        <taxon>Eukaryota</taxon>
        <taxon>Metazoa</taxon>
        <taxon>Chordata</taxon>
        <taxon>Craniata</taxon>
        <taxon>Vertebrata</taxon>
        <taxon>Cyclostomata</taxon>
        <taxon>Hyperoartia</taxon>
        <taxon>Petromyzontiformes</taxon>
        <taxon>Petromyzontidae</taxon>
        <taxon>Petromyzon</taxon>
    </lineage>
</organism>
<dbReference type="GeneTree" id="ENSGT00390000007696"/>
<dbReference type="GO" id="GO:0005634">
    <property type="term" value="C:nucleus"/>
    <property type="evidence" value="ECO:0007669"/>
    <property type="project" value="TreeGrafter"/>
</dbReference>
<evidence type="ECO:0000313" key="3">
    <source>
        <dbReference type="Ensembl" id="ENSPMAP00000001327.1"/>
    </source>
</evidence>
<dbReference type="GO" id="GO:0061630">
    <property type="term" value="F:ubiquitin protein ligase activity"/>
    <property type="evidence" value="ECO:0007669"/>
    <property type="project" value="TreeGrafter"/>
</dbReference>
<evidence type="ECO:0000256" key="1">
    <source>
        <dbReference type="SAM" id="Coils"/>
    </source>
</evidence>
<dbReference type="AlphaFoldDB" id="S4R7Z7"/>
<keyword evidence="1" id="KW-0175">Coiled coil</keyword>
<evidence type="ECO:0000256" key="2">
    <source>
        <dbReference type="SAM" id="MobiDB-lite"/>
    </source>
</evidence>
<feature type="coiled-coil region" evidence="1">
    <location>
        <begin position="150"/>
        <end position="226"/>
    </location>
</feature>
<sequence length="421" mass="47184">QVNAHNIISKLFFDVAEESSLPLDPETLQNELDKVKAQLLVKEKELTEDKKAMVALRDSLGKKAAQVEVAHKQLQESEDTCVALQKQMKIFEKQNADAKAAKAELHRLRTKMQSMERLESFLSAQGEEVQALVRDVGKGAFAVEHLSIYCISMKREYDKLKENLKLVVEEKDRMQRERLSFQSRLQRVSAKLEQTEEQLKVTTEDVQQADKEILSLKKKVDFLQKTLSSPCRANEAIIRLIQESPAPLELRRPERGQFVHLDPDGFYSPDTPEPPPQPGTSAGGPAKRKHADGLAENKAAPSHNKRLRTADLEGWSHGPAGDENDSEDDIKMSHFLKTSTLFKKRSYVGTPKGCSTKGSVRTGFDGMGGRTKFIEPTNVTEIRPVLVPIKKKVGRPPGGLARCPHKITVPENQPKLDVFLQ</sequence>
<dbReference type="InterPro" id="IPR052639">
    <property type="entry name" value="TRAIP_ubiq-protein_ligase"/>
</dbReference>
<dbReference type="SUPFAM" id="SSF58100">
    <property type="entry name" value="Bacterial hemolysins"/>
    <property type="match status" value="1"/>
</dbReference>
<dbReference type="PANTHER" id="PTHR46569">
    <property type="entry name" value="E3 UBIQUITIN-PROTEIN LIGASE TRAIP"/>
    <property type="match status" value="1"/>
</dbReference>
<reference evidence="3" key="1">
    <citation type="submission" date="2025-08" db="UniProtKB">
        <authorList>
            <consortium name="Ensembl"/>
        </authorList>
    </citation>
    <scope>IDENTIFICATION</scope>
</reference>
<accession>S4R7Z7</accession>
<dbReference type="GO" id="GO:0090734">
    <property type="term" value="C:site of DNA damage"/>
    <property type="evidence" value="ECO:0007669"/>
    <property type="project" value="TreeGrafter"/>
</dbReference>
<feature type="coiled-coil region" evidence="1">
    <location>
        <begin position="67"/>
        <end position="118"/>
    </location>
</feature>
<dbReference type="Gene3D" id="1.20.5.340">
    <property type="match status" value="1"/>
</dbReference>